<dbReference type="Gene3D" id="2.40.128.20">
    <property type="match status" value="1"/>
</dbReference>
<reference evidence="2 3" key="1">
    <citation type="journal article" date="2020" name="ISME J.">
        <title>Comparative genomics reveals insights into cyanobacterial evolution and habitat adaptation.</title>
        <authorList>
            <person name="Chen M.Y."/>
            <person name="Teng W.K."/>
            <person name="Zhao L."/>
            <person name="Hu C.X."/>
            <person name="Zhou Y.K."/>
            <person name="Han B.P."/>
            <person name="Song L.R."/>
            <person name="Shu W.S."/>
        </authorList>
    </citation>
    <scope>NUCLEOTIDE SEQUENCE [LARGE SCALE GENOMIC DNA]</scope>
    <source>
        <strain evidence="2 3">FACHB-196</strain>
    </source>
</reference>
<evidence type="ECO:0000259" key="1">
    <source>
        <dbReference type="Pfam" id="PF12204"/>
    </source>
</evidence>
<gene>
    <name evidence="2" type="ORF">H6G59_11715</name>
</gene>
<dbReference type="EMBL" id="JACJST010000009">
    <property type="protein sequence ID" value="MBD2568557.1"/>
    <property type="molecule type" value="Genomic_DNA"/>
</dbReference>
<dbReference type="SUPFAM" id="SSF50814">
    <property type="entry name" value="Lipocalins"/>
    <property type="match status" value="1"/>
</dbReference>
<accession>A0ABR8FEB1</accession>
<sequence>MSNIRLEMPVLARHEGEWVGTYTLVDLNGKILDSHQSHLSCQFPENSEYCYYQINRYTWENGKQEEHQFPGKYQDKKLWFDTERIQGKAWEVDDSTVILWFGYKQFPADMYLYEMIQISPDNNYRARTWHWFKNDQIYQRTFIQEERVKSIYTKHG</sequence>
<organism evidence="2 3">
    <name type="scientific">Anabaena lutea FACHB-196</name>
    <dbReference type="NCBI Taxonomy" id="2692881"/>
    <lineage>
        <taxon>Bacteria</taxon>
        <taxon>Bacillati</taxon>
        <taxon>Cyanobacteriota</taxon>
        <taxon>Cyanophyceae</taxon>
        <taxon>Nostocales</taxon>
        <taxon>Nostocaceae</taxon>
        <taxon>Anabaena</taxon>
    </lineage>
</organism>
<dbReference type="InterPro" id="IPR022017">
    <property type="entry name" value="BFA1-like_DUF3598"/>
</dbReference>
<protein>
    <submittedName>
        <fullName evidence="2">DUF3598 family protein</fullName>
    </submittedName>
</protein>
<proteinExistence type="predicted"/>
<feature type="domain" description="DUF3598" evidence="1">
    <location>
        <begin position="11"/>
        <end position="148"/>
    </location>
</feature>
<evidence type="ECO:0000313" key="3">
    <source>
        <dbReference type="Proteomes" id="UP000640531"/>
    </source>
</evidence>
<evidence type="ECO:0000313" key="2">
    <source>
        <dbReference type="EMBL" id="MBD2568557.1"/>
    </source>
</evidence>
<dbReference type="InterPro" id="IPR012674">
    <property type="entry name" value="Calycin"/>
</dbReference>
<keyword evidence="3" id="KW-1185">Reference proteome</keyword>
<comment type="caution">
    <text evidence="2">The sequence shown here is derived from an EMBL/GenBank/DDBJ whole genome shotgun (WGS) entry which is preliminary data.</text>
</comment>
<dbReference type="Pfam" id="PF12204">
    <property type="entry name" value="DUF3598_N"/>
    <property type="match status" value="1"/>
</dbReference>
<dbReference type="Proteomes" id="UP000640531">
    <property type="component" value="Unassembled WGS sequence"/>
</dbReference>
<name>A0ABR8FEB1_9NOST</name>
<dbReference type="RefSeq" id="WP_190714617.1">
    <property type="nucleotide sequence ID" value="NZ_JACJST010000009.1"/>
</dbReference>